<evidence type="ECO:0000313" key="3">
    <source>
        <dbReference type="Proteomes" id="UP000321307"/>
    </source>
</evidence>
<sequence length="69" mass="7936">MNKETKKAGLGFLPILSLIFITLKLMGYIAWSWWWVTAPLWAPFAIIATLAAVMFMFVGAATCWEKRRR</sequence>
<reference evidence="2 3" key="1">
    <citation type="submission" date="2019-07" db="EMBL/GenBank/DDBJ databases">
        <title>Serratia strains were isolated from fresh produce.</title>
        <authorList>
            <person name="Cho G.-S."/>
            <person name="Stein M."/>
            <person name="Lee W."/>
            <person name="Suh S.H."/>
            <person name="Franz C.M.A.P."/>
        </authorList>
    </citation>
    <scope>NUCLEOTIDE SEQUENCE [LARGE SCALE GENOMIC DNA]</scope>
    <source>
        <strain evidence="2 3">S17</strain>
    </source>
</reference>
<keyword evidence="1" id="KW-0472">Membrane</keyword>
<feature type="transmembrane region" description="Helical" evidence="1">
    <location>
        <begin position="12"/>
        <end position="34"/>
    </location>
</feature>
<dbReference type="Proteomes" id="UP000321307">
    <property type="component" value="Unassembled WGS sequence"/>
</dbReference>
<proteinExistence type="predicted"/>
<protein>
    <recommendedName>
        <fullName evidence="4">Transmembrane Fragile-X-F family protein</fullName>
    </recommendedName>
</protein>
<dbReference type="RefSeq" id="WP_147838679.1">
    <property type="nucleotide sequence ID" value="NZ_VOUP01000012.1"/>
</dbReference>
<accession>A0A9X9G1J6</accession>
<evidence type="ECO:0000256" key="1">
    <source>
        <dbReference type="SAM" id="Phobius"/>
    </source>
</evidence>
<keyword evidence="1" id="KW-0812">Transmembrane</keyword>
<feature type="transmembrane region" description="Helical" evidence="1">
    <location>
        <begin position="40"/>
        <end position="64"/>
    </location>
</feature>
<evidence type="ECO:0000313" key="2">
    <source>
        <dbReference type="EMBL" id="TXE26910.1"/>
    </source>
</evidence>
<comment type="caution">
    <text evidence="2">The sequence shown here is derived from an EMBL/GenBank/DDBJ whole genome shotgun (WGS) entry which is preliminary data.</text>
</comment>
<name>A0A9X9G1J6_9GAMM</name>
<keyword evidence="1" id="KW-1133">Transmembrane helix</keyword>
<organism evidence="2 3">
    <name type="scientific">Serratia ureilytica</name>
    <dbReference type="NCBI Taxonomy" id="300181"/>
    <lineage>
        <taxon>Bacteria</taxon>
        <taxon>Pseudomonadati</taxon>
        <taxon>Pseudomonadota</taxon>
        <taxon>Gammaproteobacteria</taxon>
        <taxon>Enterobacterales</taxon>
        <taxon>Yersiniaceae</taxon>
        <taxon>Serratia</taxon>
    </lineage>
</organism>
<dbReference type="AlphaFoldDB" id="A0A9X9G1J6"/>
<dbReference type="EMBL" id="VOUP01000012">
    <property type="protein sequence ID" value="TXE26910.1"/>
    <property type="molecule type" value="Genomic_DNA"/>
</dbReference>
<gene>
    <name evidence="2" type="ORF">FOT63_18410</name>
</gene>
<evidence type="ECO:0008006" key="4">
    <source>
        <dbReference type="Google" id="ProtNLM"/>
    </source>
</evidence>